<feature type="compositionally biased region" description="Pro residues" evidence="2">
    <location>
        <begin position="93"/>
        <end position="114"/>
    </location>
</feature>
<reference evidence="3" key="1">
    <citation type="submission" date="2025-08" db="UniProtKB">
        <authorList>
            <consortium name="Ensembl"/>
        </authorList>
    </citation>
    <scope>IDENTIFICATION</scope>
</reference>
<dbReference type="GO" id="GO:0070938">
    <property type="term" value="C:contractile ring"/>
    <property type="evidence" value="ECO:0007669"/>
    <property type="project" value="TreeGrafter"/>
</dbReference>
<dbReference type="Ensembl" id="ENSAZOT00000030706.1">
    <property type="protein sequence ID" value="ENSAZOP00000028682.1"/>
    <property type="gene ID" value="ENSAZOG00000018054.1"/>
</dbReference>
<dbReference type="GO" id="GO:0032451">
    <property type="term" value="F:demethylase activity"/>
    <property type="evidence" value="ECO:0007669"/>
    <property type="project" value="TreeGrafter"/>
</dbReference>
<dbReference type="PANTHER" id="PTHR12463">
    <property type="entry name" value="OXYGENASE-RELATED"/>
    <property type="match status" value="1"/>
</dbReference>
<dbReference type="GO" id="GO:0031032">
    <property type="term" value="P:actomyosin structure organization"/>
    <property type="evidence" value="ECO:0007669"/>
    <property type="project" value="TreeGrafter"/>
</dbReference>
<evidence type="ECO:0000313" key="4">
    <source>
        <dbReference type="Proteomes" id="UP000694549"/>
    </source>
</evidence>
<sequence>MQGGGGRLAVSPRRPAGPELGHREGQHRHRPRPEAPRRGVRWAAGLQLPASPAAHPGFGALHGAAGPAGKPSPLPNPPHHHHHHALQQLPGPAARPAPSPRSPPPPPQPRPRLPAAPLHLQPGGGGGGGEQEGGRAPYPEARAGAAMMVAGMEEEEEEEEEAAGGGGGGEGPGCGCKGIRSCLLCEGPAQAAPPPQGEDNFTYCPATGLAKGNEHSEFAGWAFPFPGVFLTEEFVSEEEEAEMVALMDRDEWKPSQSGRKKQDYGPKVNFKKQRLKAGSFTGLPSFSKKIVTQMKACSVLGGFLPVEQCNLDYRPERGSAIDPHFDDWWLWGERLVSLNLLSNTVLSMSCDSEDSIQLFPTFSKESGELSPPGSLTETSACKSSNKQGTDYVLSPRLVPSKEVTVAIHLPRRSLVVLHGDARYRWKHAIYRKNIERRRVCVTFRELSAEFSTGGRHEELGKELLEIALSFQGTPV</sequence>
<dbReference type="InterPro" id="IPR032857">
    <property type="entry name" value="ALKBH4"/>
</dbReference>
<evidence type="ECO:0000256" key="1">
    <source>
        <dbReference type="ARBA" id="ARBA00001954"/>
    </source>
</evidence>
<feature type="compositionally biased region" description="Polar residues" evidence="2">
    <location>
        <begin position="373"/>
        <end position="385"/>
    </location>
</feature>
<evidence type="ECO:0000313" key="3">
    <source>
        <dbReference type="Ensembl" id="ENSAZOP00000028682.1"/>
    </source>
</evidence>
<proteinExistence type="predicted"/>
<accession>A0A8B9VTI7</accession>
<name>A0A8B9VTI7_9AVES</name>
<protein>
    <submittedName>
        <fullName evidence="3">AlkB homolog 4, lysine demethylase</fullName>
    </submittedName>
</protein>
<dbReference type="GO" id="GO:0070988">
    <property type="term" value="P:demethylation"/>
    <property type="evidence" value="ECO:0007669"/>
    <property type="project" value="InterPro"/>
</dbReference>
<dbReference type="PANTHER" id="PTHR12463:SF0">
    <property type="entry name" value="ALPHA-KETOGLUTARATE-DEPENDENT DIOXYGENASE ALKB HOMOLOG 4"/>
    <property type="match status" value="1"/>
</dbReference>
<dbReference type="InterPro" id="IPR037151">
    <property type="entry name" value="AlkB-like_sf"/>
</dbReference>
<reference evidence="3" key="2">
    <citation type="submission" date="2025-09" db="UniProtKB">
        <authorList>
            <consortium name="Ensembl"/>
        </authorList>
    </citation>
    <scope>IDENTIFICATION</scope>
</reference>
<dbReference type="GO" id="GO:0016491">
    <property type="term" value="F:oxidoreductase activity"/>
    <property type="evidence" value="ECO:0007669"/>
    <property type="project" value="TreeGrafter"/>
</dbReference>
<evidence type="ECO:0000256" key="2">
    <source>
        <dbReference type="SAM" id="MobiDB-lite"/>
    </source>
</evidence>
<feature type="region of interest" description="Disordered" evidence="2">
    <location>
        <begin position="366"/>
        <end position="385"/>
    </location>
</feature>
<dbReference type="GO" id="GO:0003779">
    <property type="term" value="F:actin binding"/>
    <property type="evidence" value="ECO:0007669"/>
    <property type="project" value="TreeGrafter"/>
</dbReference>
<feature type="compositionally biased region" description="Gly residues" evidence="2">
    <location>
        <begin position="122"/>
        <end position="131"/>
    </location>
</feature>
<keyword evidence="4" id="KW-1185">Reference proteome</keyword>
<dbReference type="GO" id="GO:0030496">
    <property type="term" value="C:midbody"/>
    <property type="evidence" value="ECO:0007669"/>
    <property type="project" value="TreeGrafter"/>
</dbReference>
<feature type="compositionally biased region" description="Low complexity" evidence="2">
    <location>
        <begin position="140"/>
        <end position="151"/>
    </location>
</feature>
<dbReference type="Proteomes" id="UP000694549">
    <property type="component" value="Unplaced"/>
</dbReference>
<dbReference type="AlphaFoldDB" id="A0A8B9VTI7"/>
<dbReference type="SUPFAM" id="SSF51197">
    <property type="entry name" value="Clavaminate synthase-like"/>
    <property type="match status" value="1"/>
</dbReference>
<organism evidence="3 4">
    <name type="scientific">Anas zonorhyncha</name>
    <name type="common">Eastern spot-billed duck</name>
    <dbReference type="NCBI Taxonomy" id="75864"/>
    <lineage>
        <taxon>Eukaryota</taxon>
        <taxon>Metazoa</taxon>
        <taxon>Chordata</taxon>
        <taxon>Craniata</taxon>
        <taxon>Vertebrata</taxon>
        <taxon>Euteleostomi</taxon>
        <taxon>Archelosauria</taxon>
        <taxon>Archosauria</taxon>
        <taxon>Dinosauria</taxon>
        <taxon>Saurischia</taxon>
        <taxon>Theropoda</taxon>
        <taxon>Coelurosauria</taxon>
        <taxon>Aves</taxon>
        <taxon>Neognathae</taxon>
        <taxon>Galloanserae</taxon>
        <taxon>Anseriformes</taxon>
        <taxon>Anatidae</taxon>
        <taxon>Anatinae</taxon>
        <taxon>Anas</taxon>
    </lineage>
</organism>
<feature type="compositionally biased region" description="Acidic residues" evidence="2">
    <location>
        <begin position="152"/>
        <end position="162"/>
    </location>
</feature>
<dbReference type="Gene3D" id="2.60.120.590">
    <property type="entry name" value="Alpha-ketoglutarate-dependent dioxygenase AlkB-like"/>
    <property type="match status" value="1"/>
</dbReference>
<feature type="region of interest" description="Disordered" evidence="2">
    <location>
        <begin position="1"/>
        <end position="171"/>
    </location>
</feature>
<comment type="cofactor">
    <cofactor evidence="1">
        <name>Fe(2+)</name>
        <dbReference type="ChEBI" id="CHEBI:29033"/>
    </cofactor>
</comment>